<feature type="signal peptide" evidence="1">
    <location>
        <begin position="1"/>
        <end position="21"/>
    </location>
</feature>
<keyword evidence="3" id="KW-1185">Reference proteome</keyword>
<sequence length="104" mass="11356">MKILTLILSFYLIGLSCMPCADGEAFSTSKKVAISNQSTPHHDNDVCSPMCVCSCCGCQGFSLNNTFSYSLISIKTIIDNKVPEYKSVFASNFFGSIWQPPQIA</sequence>
<evidence type="ECO:0000256" key="1">
    <source>
        <dbReference type="SAM" id="SignalP"/>
    </source>
</evidence>
<gene>
    <name evidence="2" type="ORF">ACFFUU_02600</name>
</gene>
<evidence type="ECO:0000313" key="3">
    <source>
        <dbReference type="Proteomes" id="UP001589576"/>
    </source>
</evidence>
<comment type="caution">
    <text evidence="2">The sequence shown here is derived from an EMBL/GenBank/DDBJ whole genome shotgun (WGS) entry which is preliminary data.</text>
</comment>
<dbReference type="InterPro" id="IPR046601">
    <property type="entry name" value="DUF6660"/>
</dbReference>
<evidence type="ECO:0000313" key="2">
    <source>
        <dbReference type="EMBL" id="MFB9088484.1"/>
    </source>
</evidence>
<reference evidence="2 3" key="1">
    <citation type="submission" date="2024-09" db="EMBL/GenBank/DDBJ databases">
        <authorList>
            <person name="Sun Q."/>
            <person name="Mori K."/>
        </authorList>
    </citation>
    <scope>NUCLEOTIDE SEQUENCE [LARGE SCALE GENOMIC DNA]</scope>
    <source>
        <strain evidence="2 3">CECT 8460</strain>
    </source>
</reference>
<protein>
    <submittedName>
        <fullName evidence="2">DUF6660 family protein</fullName>
    </submittedName>
</protein>
<accession>A0ABV5GBJ6</accession>
<feature type="chain" id="PRO_5046201046" evidence="1">
    <location>
        <begin position="22"/>
        <end position="104"/>
    </location>
</feature>
<dbReference type="PROSITE" id="PS51257">
    <property type="entry name" value="PROKAR_LIPOPROTEIN"/>
    <property type="match status" value="1"/>
</dbReference>
<dbReference type="Pfam" id="PF20365">
    <property type="entry name" value="DUF6660"/>
    <property type="match status" value="1"/>
</dbReference>
<name>A0ABV5GBJ6_9FLAO</name>
<proteinExistence type="predicted"/>
<organism evidence="2 3">
    <name type="scientific">Flavobacterium paronense</name>
    <dbReference type="NCBI Taxonomy" id="1392775"/>
    <lineage>
        <taxon>Bacteria</taxon>
        <taxon>Pseudomonadati</taxon>
        <taxon>Bacteroidota</taxon>
        <taxon>Flavobacteriia</taxon>
        <taxon>Flavobacteriales</taxon>
        <taxon>Flavobacteriaceae</taxon>
        <taxon>Flavobacterium</taxon>
    </lineage>
</organism>
<keyword evidence="1" id="KW-0732">Signal</keyword>
<dbReference type="EMBL" id="JBHMFB010000007">
    <property type="protein sequence ID" value="MFB9088484.1"/>
    <property type="molecule type" value="Genomic_DNA"/>
</dbReference>
<dbReference type="RefSeq" id="WP_290285803.1">
    <property type="nucleotide sequence ID" value="NZ_JAUFQN010000019.1"/>
</dbReference>
<dbReference type="Proteomes" id="UP001589576">
    <property type="component" value="Unassembled WGS sequence"/>
</dbReference>